<keyword evidence="2" id="KW-0472">Membrane</keyword>
<feature type="region of interest" description="Disordered" evidence="1">
    <location>
        <begin position="182"/>
        <end position="204"/>
    </location>
</feature>
<feature type="transmembrane region" description="Helical" evidence="2">
    <location>
        <begin position="808"/>
        <end position="828"/>
    </location>
</feature>
<reference evidence="3" key="1">
    <citation type="submission" date="2020-08" db="EMBL/GenBank/DDBJ databases">
        <title>Multicomponent nature underlies the extraordinary mechanical properties of spider dragline silk.</title>
        <authorList>
            <person name="Kono N."/>
            <person name="Nakamura H."/>
            <person name="Mori M."/>
            <person name="Yoshida Y."/>
            <person name="Ohtoshi R."/>
            <person name="Malay A.D."/>
            <person name="Moran D.A.P."/>
            <person name="Tomita M."/>
            <person name="Numata K."/>
            <person name="Arakawa K."/>
        </authorList>
    </citation>
    <scope>NUCLEOTIDE SEQUENCE</scope>
</reference>
<comment type="caution">
    <text evidence="3">The sequence shown here is derived from an EMBL/GenBank/DDBJ whole genome shotgun (WGS) entry which is preliminary data.</text>
</comment>
<dbReference type="OrthoDB" id="6428519at2759"/>
<feature type="compositionally biased region" description="Basic residues" evidence="1">
    <location>
        <begin position="627"/>
        <end position="639"/>
    </location>
</feature>
<dbReference type="AlphaFoldDB" id="A0A8X6XV21"/>
<feature type="compositionally biased region" description="Polar residues" evidence="1">
    <location>
        <begin position="421"/>
        <end position="430"/>
    </location>
</feature>
<feature type="compositionally biased region" description="Basic and acidic residues" evidence="1">
    <location>
        <begin position="398"/>
        <end position="412"/>
    </location>
</feature>
<protein>
    <submittedName>
        <fullName evidence="3">Uncharacterized protein</fullName>
    </submittedName>
</protein>
<evidence type="ECO:0000256" key="2">
    <source>
        <dbReference type="SAM" id="Phobius"/>
    </source>
</evidence>
<sequence length="929" mass="102391">MCFGYFFYEKSFVNKFYLIGITEVWTSNLSLCCSFISLSNGQRESDWHDDIRHSLEVLDSVLAEFDDCLESWDTPSAETHEKFLPGDINLNGGKNYDIVPNDDKLGLDNAKDGSTSHNSSNNVQEQPKVGSPPPIPKRSPSTRLSEQILDPFSFPSDNTSLDSYDSNRSDSAFHGDVLSDHVQISSLSPPKKNGDTPVRSIKKHTYGPDNCANCGRELKRLTHDMESTEDADIPSPFQQRKQMFETKIAEGSTNTPTPTGVNRSYGSSFRVRKTSPHVDTSSGPQSLPVNLSESGIESVTQLSNEISSNLSSVGDDSVVSLPGTHHAVNCSCREKILKLNEKFSATRQLLRLNSIDGLDSKPPAFVPPPPPIMNGISVHNNDNLIIQMEDGTGGVSRTNDDNSGTHRGKDSLQDSEADSFHSVNSSNESLRSADPCLEESLDSRKLISSSRLCNKCSSALAAHLAATIEDLPNLLPTDALNRPHLGLSYSMEDDLSPGVKEIQKTSTPKSDQSSGSLFKTKDSNLSTFSHSASSLGYVSSQSDLELNNLPTVPDKVPVSTFRSRTLPNGLDRSPFYSPVDEVFDRPYSPNEPKDHNGNRYLKPGHVSSEDLQLRSSSAPPPPEADKPKKKHFRFSRKDKKDKKKNVDFTLQLNSKFCPTIMALEISFPDVLNSFSKVTVPYFGTSFSKVSVPYSTLQLPFIVLTSIIRRVLQEFIRCITTIANSLAILICYLYLKNFRRHSVIIVDGYITIFKTFAEFISAIACLCYGLMEVDILYTFVGIVGISMGLGLKALLLYNEHHPSSQLMRAATYGASASYIVCVLGCSFAFHNVTIAIGILPCASRIVTCIVPLVALSEFFRVSGALGKHFALLADVAAILVLWWYCAQLSLKYFVIVPSVVGLIFSFIQYVLIEIQKVASKEIETDLYSRQ</sequence>
<feature type="compositionally biased region" description="Basic and acidic residues" evidence="1">
    <location>
        <begin position="101"/>
        <end position="111"/>
    </location>
</feature>
<feature type="compositionally biased region" description="Polar residues" evidence="1">
    <location>
        <begin position="155"/>
        <end position="164"/>
    </location>
</feature>
<feature type="region of interest" description="Disordered" evidence="1">
    <location>
        <begin position="272"/>
        <end position="292"/>
    </location>
</feature>
<organism evidence="3 4">
    <name type="scientific">Trichonephila inaurata madagascariensis</name>
    <dbReference type="NCBI Taxonomy" id="2747483"/>
    <lineage>
        <taxon>Eukaryota</taxon>
        <taxon>Metazoa</taxon>
        <taxon>Ecdysozoa</taxon>
        <taxon>Arthropoda</taxon>
        <taxon>Chelicerata</taxon>
        <taxon>Arachnida</taxon>
        <taxon>Araneae</taxon>
        <taxon>Araneomorphae</taxon>
        <taxon>Entelegynae</taxon>
        <taxon>Araneoidea</taxon>
        <taxon>Nephilidae</taxon>
        <taxon>Trichonephila</taxon>
        <taxon>Trichonephila inaurata</taxon>
    </lineage>
</organism>
<feature type="region of interest" description="Disordered" evidence="1">
    <location>
        <begin position="101"/>
        <end position="167"/>
    </location>
</feature>
<name>A0A8X6XV21_9ARAC</name>
<proteinExistence type="predicted"/>
<gene>
    <name evidence="3" type="primary">NCL1_10778</name>
    <name evidence="3" type="ORF">TNIN_92742</name>
</gene>
<feature type="compositionally biased region" description="Polar residues" evidence="1">
    <location>
        <begin position="277"/>
        <end position="292"/>
    </location>
</feature>
<feature type="transmembrane region" description="Helical" evidence="2">
    <location>
        <begin position="776"/>
        <end position="796"/>
    </location>
</feature>
<feature type="region of interest" description="Disordered" evidence="1">
    <location>
        <begin position="390"/>
        <end position="433"/>
    </location>
</feature>
<feature type="transmembrane region" description="Helical" evidence="2">
    <location>
        <begin position="746"/>
        <end position="770"/>
    </location>
</feature>
<keyword evidence="2" id="KW-0812">Transmembrane</keyword>
<evidence type="ECO:0000313" key="3">
    <source>
        <dbReference type="EMBL" id="GFY60758.1"/>
    </source>
</evidence>
<dbReference type="Proteomes" id="UP000886998">
    <property type="component" value="Unassembled WGS sequence"/>
</dbReference>
<evidence type="ECO:0000256" key="1">
    <source>
        <dbReference type="SAM" id="MobiDB-lite"/>
    </source>
</evidence>
<accession>A0A8X6XV21</accession>
<feature type="compositionally biased region" description="Polar residues" evidence="1">
    <location>
        <begin position="112"/>
        <end position="125"/>
    </location>
</feature>
<feature type="region of interest" description="Disordered" evidence="1">
    <location>
        <begin position="548"/>
        <end position="639"/>
    </location>
</feature>
<keyword evidence="4" id="KW-1185">Reference proteome</keyword>
<evidence type="ECO:0000313" key="4">
    <source>
        <dbReference type="Proteomes" id="UP000886998"/>
    </source>
</evidence>
<feature type="region of interest" description="Disordered" evidence="1">
    <location>
        <begin position="500"/>
        <end position="522"/>
    </location>
</feature>
<feature type="transmembrane region" description="Helical" evidence="2">
    <location>
        <begin position="889"/>
        <end position="911"/>
    </location>
</feature>
<feature type="transmembrane region" description="Helical" evidence="2">
    <location>
        <begin position="867"/>
        <end position="883"/>
    </location>
</feature>
<feature type="compositionally biased region" description="Polar residues" evidence="1">
    <location>
        <begin position="504"/>
        <end position="522"/>
    </location>
</feature>
<dbReference type="EMBL" id="BMAV01013276">
    <property type="protein sequence ID" value="GFY60758.1"/>
    <property type="molecule type" value="Genomic_DNA"/>
</dbReference>
<keyword evidence="2" id="KW-1133">Transmembrane helix</keyword>
<feature type="transmembrane region" description="Helical" evidence="2">
    <location>
        <begin position="834"/>
        <end position="855"/>
    </location>
</feature>
<feature type="transmembrane region" description="Helical" evidence="2">
    <location>
        <begin position="713"/>
        <end position="734"/>
    </location>
</feature>